<evidence type="ECO:0000313" key="2">
    <source>
        <dbReference type="EMBL" id="QIW95483.1"/>
    </source>
</evidence>
<dbReference type="EMBL" id="CP051139">
    <property type="protein sequence ID" value="QIW95483.1"/>
    <property type="molecule type" value="Genomic_DNA"/>
</dbReference>
<protein>
    <submittedName>
        <fullName evidence="2">Uncharacterized protein</fullName>
    </submittedName>
</protein>
<sequence>MNSCNICGESLLEFSLFSSPCQHICIFVDALNIEDLQAQMTARTSEQSQQGDGSLKICTASQDINEPHRPEQTDVSMPVEQ</sequence>
<evidence type="ECO:0000313" key="3">
    <source>
        <dbReference type="Proteomes" id="UP000503462"/>
    </source>
</evidence>
<accession>A0A6H0XL80</accession>
<gene>
    <name evidence="2" type="ORF">AMS68_001001</name>
</gene>
<feature type="compositionally biased region" description="Polar residues" evidence="1">
    <location>
        <begin position="42"/>
        <end position="52"/>
    </location>
</feature>
<proteinExistence type="predicted"/>
<evidence type="ECO:0000256" key="1">
    <source>
        <dbReference type="SAM" id="MobiDB-lite"/>
    </source>
</evidence>
<organism evidence="2 3">
    <name type="scientific">Peltaster fructicola</name>
    <dbReference type="NCBI Taxonomy" id="286661"/>
    <lineage>
        <taxon>Eukaryota</taxon>
        <taxon>Fungi</taxon>
        <taxon>Dikarya</taxon>
        <taxon>Ascomycota</taxon>
        <taxon>Pezizomycotina</taxon>
        <taxon>Dothideomycetes</taxon>
        <taxon>Dothideomycetes incertae sedis</taxon>
        <taxon>Peltaster</taxon>
    </lineage>
</organism>
<reference evidence="2 3" key="1">
    <citation type="journal article" date="2016" name="Sci. Rep.">
        <title>Peltaster fructicola genome reveals evolution from an invasive phytopathogen to an ectophytic parasite.</title>
        <authorList>
            <person name="Xu C."/>
            <person name="Chen H."/>
            <person name="Gleason M.L."/>
            <person name="Xu J.R."/>
            <person name="Liu H."/>
            <person name="Zhang R."/>
            <person name="Sun G."/>
        </authorList>
    </citation>
    <scope>NUCLEOTIDE SEQUENCE [LARGE SCALE GENOMIC DNA]</scope>
    <source>
        <strain evidence="2 3">LNHT1506</strain>
    </source>
</reference>
<keyword evidence="3" id="KW-1185">Reference proteome</keyword>
<dbReference type="Proteomes" id="UP000503462">
    <property type="component" value="Chromosome 1"/>
</dbReference>
<name>A0A6H0XL80_9PEZI</name>
<feature type="region of interest" description="Disordered" evidence="1">
    <location>
        <begin position="42"/>
        <end position="81"/>
    </location>
</feature>
<dbReference type="AlphaFoldDB" id="A0A6H0XL80"/>